<dbReference type="PANTHER" id="PTHR13028:SF0">
    <property type="entry name" value="RRNA-PROCESSING PROTEIN EBP2-RELATED"/>
    <property type="match status" value="1"/>
</dbReference>
<dbReference type="GO" id="GO:0030687">
    <property type="term" value="C:preribosome, large subunit precursor"/>
    <property type="evidence" value="ECO:0007669"/>
    <property type="project" value="TreeGrafter"/>
</dbReference>
<dbReference type="EMBL" id="BJWL01000003">
    <property type="protein sequence ID" value="GFY84333.1"/>
    <property type="molecule type" value="Genomic_DNA"/>
</dbReference>
<feature type="compositionally biased region" description="Basic and acidic residues" evidence="6">
    <location>
        <begin position="42"/>
        <end position="83"/>
    </location>
</feature>
<evidence type="ECO:0000256" key="4">
    <source>
        <dbReference type="ARBA" id="ARBA00023054"/>
    </source>
</evidence>
<dbReference type="OrthoDB" id="1745885at2759"/>
<organism evidence="7 8">
    <name type="scientific">Actinidia rufa</name>
    <dbReference type="NCBI Taxonomy" id="165716"/>
    <lineage>
        <taxon>Eukaryota</taxon>
        <taxon>Viridiplantae</taxon>
        <taxon>Streptophyta</taxon>
        <taxon>Embryophyta</taxon>
        <taxon>Tracheophyta</taxon>
        <taxon>Spermatophyta</taxon>
        <taxon>Magnoliopsida</taxon>
        <taxon>eudicotyledons</taxon>
        <taxon>Gunneridae</taxon>
        <taxon>Pentapetalae</taxon>
        <taxon>asterids</taxon>
        <taxon>Ericales</taxon>
        <taxon>Actinidiaceae</taxon>
        <taxon>Actinidia</taxon>
    </lineage>
</organism>
<keyword evidence="5" id="KW-0539">Nucleus</keyword>
<evidence type="ECO:0000256" key="2">
    <source>
        <dbReference type="ARBA" id="ARBA00007336"/>
    </source>
</evidence>
<dbReference type="Pfam" id="PF05890">
    <property type="entry name" value="Ebp2"/>
    <property type="match status" value="1"/>
</dbReference>
<accession>A0A7J0ECY7</accession>
<name>A0A7J0ECY7_9ERIC</name>
<feature type="region of interest" description="Disordered" evidence="6">
    <location>
        <begin position="27"/>
        <end position="95"/>
    </location>
</feature>
<evidence type="ECO:0000313" key="8">
    <source>
        <dbReference type="Proteomes" id="UP000585474"/>
    </source>
</evidence>
<reference evidence="7 8" key="1">
    <citation type="submission" date="2019-07" db="EMBL/GenBank/DDBJ databases">
        <title>De Novo Assembly of kiwifruit Actinidia rufa.</title>
        <authorList>
            <person name="Sugita-Konishi S."/>
            <person name="Sato K."/>
            <person name="Mori E."/>
            <person name="Abe Y."/>
            <person name="Kisaki G."/>
            <person name="Hamano K."/>
            <person name="Suezawa K."/>
            <person name="Otani M."/>
            <person name="Fukuda T."/>
            <person name="Manabe T."/>
            <person name="Gomi K."/>
            <person name="Tabuchi M."/>
            <person name="Akimitsu K."/>
            <person name="Kataoka I."/>
        </authorList>
    </citation>
    <scope>NUCLEOTIDE SEQUENCE [LARGE SCALE GENOMIC DNA]</scope>
    <source>
        <strain evidence="8">cv. Fuchu</strain>
    </source>
</reference>
<evidence type="ECO:0000256" key="5">
    <source>
        <dbReference type="ARBA" id="ARBA00023242"/>
    </source>
</evidence>
<dbReference type="GO" id="GO:0042273">
    <property type="term" value="P:ribosomal large subunit biogenesis"/>
    <property type="evidence" value="ECO:0007669"/>
    <property type="project" value="TreeGrafter"/>
</dbReference>
<dbReference type="GO" id="GO:0006364">
    <property type="term" value="P:rRNA processing"/>
    <property type="evidence" value="ECO:0007669"/>
    <property type="project" value="TreeGrafter"/>
</dbReference>
<keyword evidence="8" id="KW-1185">Reference proteome</keyword>
<comment type="caution">
    <text evidence="7">The sequence shown here is derived from an EMBL/GenBank/DDBJ whole genome shotgun (WGS) entry which is preliminary data.</text>
</comment>
<keyword evidence="3" id="KW-0690">Ribosome biogenesis</keyword>
<evidence type="ECO:0000256" key="3">
    <source>
        <dbReference type="ARBA" id="ARBA00022517"/>
    </source>
</evidence>
<protein>
    <submittedName>
        <fullName evidence="7">rRNA processing protein-like protein</fullName>
    </submittedName>
</protein>
<dbReference type="GO" id="GO:0005730">
    <property type="term" value="C:nucleolus"/>
    <property type="evidence" value="ECO:0007669"/>
    <property type="project" value="UniProtKB-SubCell"/>
</dbReference>
<sequence length="125" mass="14869">MVMWRKLRVGCWRRRERLRRKAREAKKIAKEVQAQKMKGRTKQKEEEIESVKKWRKQSEFAAGSDKDGEIGLNSEDRKLFERSSKKRPGVAPVDRSRGENYAQLVAINRRSILKEGGKRRWKEEE</sequence>
<comment type="similarity">
    <text evidence="2">Belongs to the EBP2 family.</text>
</comment>
<evidence type="ECO:0000313" key="7">
    <source>
        <dbReference type="EMBL" id="GFY84333.1"/>
    </source>
</evidence>
<dbReference type="AlphaFoldDB" id="A0A7J0ECY7"/>
<dbReference type="PANTHER" id="PTHR13028">
    <property type="entry name" value="RRNA PROCESSING PROTEIN EBNA1-BINDING PROTEIN-RELATED"/>
    <property type="match status" value="1"/>
</dbReference>
<evidence type="ECO:0000256" key="1">
    <source>
        <dbReference type="ARBA" id="ARBA00004604"/>
    </source>
</evidence>
<evidence type="ECO:0000256" key="6">
    <source>
        <dbReference type="SAM" id="MobiDB-lite"/>
    </source>
</evidence>
<dbReference type="Proteomes" id="UP000585474">
    <property type="component" value="Unassembled WGS sequence"/>
</dbReference>
<dbReference type="InterPro" id="IPR008610">
    <property type="entry name" value="Ebp2"/>
</dbReference>
<dbReference type="GO" id="GO:0034399">
    <property type="term" value="C:nuclear periphery"/>
    <property type="evidence" value="ECO:0007669"/>
    <property type="project" value="TreeGrafter"/>
</dbReference>
<gene>
    <name evidence="7" type="ORF">Acr_03g0011070</name>
</gene>
<proteinExistence type="inferred from homology"/>
<keyword evidence="4" id="KW-0175">Coiled coil</keyword>
<comment type="subcellular location">
    <subcellularLocation>
        <location evidence="1">Nucleus</location>
        <location evidence="1">Nucleolus</location>
    </subcellularLocation>
</comment>